<dbReference type="AlphaFoldDB" id="A0AAW7XGX6"/>
<evidence type="ECO:0000256" key="1">
    <source>
        <dbReference type="ARBA" id="ARBA00004167"/>
    </source>
</evidence>
<dbReference type="EMBL" id="JAUOPG010000002">
    <property type="protein sequence ID" value="MDO6452524.1"/>
    <property type="molecule type" value="Genomic_DNA"/>
</dbReference>
<comment type="subcellular location">
    <subcellularLocation>
        <location evidence="1">Membrane</location>
        <topology evidence="1">Single-pass membrane protein</topology>
    </subcellularLocation>
</comment>
<keyword evidence="3 6" id="KW-0812">Transmembrane</keyword>
<dbReference type="InterPro" id="IPR007156">
    <property type="entry name" value="MamQ_LemA"/>
</dbReference>
<dbReference type="RefSeq" id="WP_303548564.1">
    <property type="nucleotide sequence ID" value="NZ_JAUOPG010000002.1"/>
</dbReference>
<accession>A0AAW7XGX6</accession>
<comment type="similarity">
    <text evidence="2">Belongs to the LemA family.</text>
</comment>
<dbReference type="Pfam" id="PF04011">
    <property type="entry name" value="LemA"/>
    <property type="match status" value="1"/>
</dbReference>
<proteinExistence type="inferred from homology"/>
<dbReference type="PANTHER" id="PTHR34478:SF1">
    <property type="entry name" value="PROTEIN LEMA"/>
    <property type="match status" value="1"/>
</dbReference>
<evidence type="ECO:0000256" key="2">
    <source>
        <dbReference type="ARBA" id="ARBA00008854"/>
    </source>
</evidence>
<organism evidence="7 8">
    <name type="scientific">Neptunomonas phycophila</name>
    <dbReference type="NCBI Taxonomy" id="1572645"/>
    <lineage>
        <taxon>Bacteria</taxon>
        <taxon>Pseudomonadati</taxon>
        <taxon>Pseudomonadota</taxon>
        <taxon>Gammaproteobacteria</taxon>
        <taxon>Oceanospirillales</taxon>
        <taxon>Oceanospirillaceae</taxon>
        <taxon>Neptunomonas</taxon>
    </lineage>
</organism>
<dbReference type="PANTHER" id="PTHR34478">
    <property type="entry name" value="PROTEIN LEMA"/>
    <property type="match status" value="1"/>
</dbReference>
<gene>
    <name evidence="7" type="ORF">Q4490_03000</name>
</gene>
<protein>
    <submittedName>
        <fullName evidence="7">LemA family protein</fullName>
    </submittedName>
</protein>
<dbReference type="GO" id="GO:0016020">
    <property type="term" value="C:membrane"/>
    <property type="evidence" value="ECO:0007669"/>
    <property type="project" value="UniProtKB-SubCell"/>
</dbReference>
<dbReference type="Gene3D" id="1.20.1440.20">
    <property type="entry name" value="LemA-like domain"/>
    <property type="match status" value="1"/>
</dbReference>
<keyword evidence="5 6" id="KW-0472">Membrane</keyword>
<comment type="caution">
    <text evidence="7">The sequence shown here is derived from an EMBL/GenBank/DDBJ whole genome shotgun (WGS) entry which is preliminary data.</text>
</comment>
<reference evidence="7" key="1">
    <citation type="submission" date="2023-07" db="EMBL/GenBank/DDBJ databases">
        <title>Genome content predicts the carbon catabolic preferences of heterotrophic bacteria.</title>
        <authorList>
            <person name="Gralka M."/>
        </authorList>
    </citation>
    <scope>NUCLEOTIDE SEQUENCE</scope>
    <source>
        <strain evidence="7">I2M16</strain>
    </source>
</reference>
<evidence type="ECO:0000256" key="6">
    <source>
        <dbReference type="SAM" id="Phobius"/>
    </source>
</evidence>
<evidence type="ECO:0000313" key="8">
    <source>
        <dbReference type="Proteomes" id="UP001169862"/>
    </source>
</evidence>
<dbReference type="Proteomes" id="UP001169862">
    <property type="component" value="Unassembled WGS sequence"/>
</dbReference>
<sequence>MITFSIIVGLIIAIALYIISLYNKLVDKRARAEEAWSGIEVQLKRRHNLIPNLVETVKGYAKHEQETLENVINARNSAVQIGTGSPEAAAQAESQLTGALRQLFALAEAYPDLKANTNFLDLQEQLQELEDHIQMARRFYNGSARDLNILVDSFPSNLVAQKFNFEKRSYFELDPVEAEAVRQVPNVSF</sequence>
<evidence type="ECO:0000256" key="3">
    <source>
        <dbReference type="ARBA" id="ARBA00022692"/>
    </source>
</evidence>
<keyword evidence="4 6" id="KW-1133">Transmembrane helix</keyword>
<dbReference type="SUPFAM" id="SSF140478">
    <property type="entry name" value="LemA-like"/>
    <property type="match status" value="1"/>
</dbReference>
<evidence type="ECO:0000256" key="4">
    <source>
        <dbReference type="ARBA" id="ARBA00022989"/>
    </source>
</evidence>
<evidence type="ECO:0000313" key="7">
    <source>
        <dbReference type="EMBL" id="MDO6452524.1"/>
    </source>
</evidence>
<dbReference type="InterPro" id="IPR023353">
    <property type="entry name" value="LemA-like_dom_sf"/>
</dbReference>
<evidence type="ECO:0000256" key="5">
    <source>
        <dbReference type="ARBA" id="ARBA00023136"/>
    </source>
</evidence>
<name>A0AAW7XGX6_9GAMM</name>
<feature type="transmembrane region" description="Helical" evidence="6">
    <location>
        <begin position="6"/>
        <end position="23"/>
    </location>
</feature>